<evidence type="ECO:0000313" key="2">
    <source>
        <dbReference type="EMBL" id="SHO67716.1"/>
    </source>
</evidence>
<keyword evidence="1" id="KW-0732">Signal</keyword>
<dbReference type="AlphaFoldDB" id="A0A1M7ZSU6"/>
<keyword evidence="3" id="KW-1185">Reference proteome</keyword>
<feature type="signal peptide" evidence="1">
    <location>
        <begin position="1"/>
        <end position="23"/>
    </location>
</feature>
<feature type="non-terminal residue" evidence="2">
    <location>
        <position position="162"/>
    </location>
</feature>
<evidence type="ECO:0000256" key="1">
    <source>
        <dbReference type="SAM" id="SignalP"/>
    </source>
</evidence>
<dbReference type="EMBL" id="FRXO01000022">
    <property type="protein sequence ID" value="SHO67716.1"/>
    <property type="molecule type" value="Genomic_DNA"/>
</dbReference>
<dbReference type="OrthoDB" id="9814802at2"/>
<proteinExistence type="predicted"/>
<organism evidence="2 3">
    <name type="scientific">Pseudoxanthobacter soli DSM 19599</name>
    <dbReference type="NCBI Taxonomy" id="1123029"/>
    <lineage>
        <taxon>Bacteria</taxon>
        <taxon>Pseudomonadati</taxon>
        <taxon>Pseudomonadota</taxon>
        <taxon>Alphaproteobacteria</taxon>
        <taxon>Hyphomicrobiales</taxon>
        <taxon>Segnochrobactraceae</taxon>
        <taxon>Pseudoxanthobacter</taxon>
    </lineage>
</organism>
<reference evidence="2 3" key="1">
    <citation type="submission" date="2016-12" db="EMBL/GenBank/DDBJ databases">
        <authorList>
            <person name="Song W.-J."/>
            <person name="Kurnit D.M."/>
        </authorList>
    </citation>
    <scope>NUCLEOTIDE SEQUENCE [LARGE SCALE GENOMIC DNA]</scope>
    <source>
        <strain evidence="2 3">DSM 19599</strain>
    </source>
</reference>
<evidence type="ECO:0000313" key="3">
    <source>
        <dbReference type="Proteomes" id="UP000186406"/>
    </source>
</evidence>
<dbReference type="STRING" id="1123029.SAMN02745172_04405"/>
<dbReference type="Proteomes" id="UP000186406">
    <property type="component" value="Unassembled WGS sequence"/>
</dbReference>
<dbReference type="Gene3D" id="2.60.40.1880">
    <property type="entry name" value="Invasion associated locus B (IalB) protein"/>
    <property type="match status" value="1"/>
</dbReference>
<name>A0A1M7ZSU6_9HYPH</name>
<dbReference type="InterPro" id="IPR010642">
    <property type="entry name" value="Invasion_prot_B"/>
</dbReference>
<accession>A0A1M7ZSU6</accession>
<sequence>MTRLRTTLAAAVLLVLAAPPAGAFAENAKNDIAAKTDSAAKTDLATKLAQAAAAQPAKDGASTLPGGASSLQEAYGDWSVQCAMPEGRRVCTFSQTQMNQQNRQRVLAIELHAADGGAAEGAVVMPFGLALPDGVTLQIDDAAPGAPIAYTTCLPAGCLVPL</sequence>
<feature type="chain" id="PRO_5012975110" evidence="1">
    <location>
        <begin position="24"/>
        <end position="162"/>
    </location>
</feature>
<dbReference type="InterPro" id="IPR038696">
    <property type="entry name" value="IalB_sf"/>
</dbReference>
<gene>
    <name evidence="2" type="ORF">SAMN02745172_04405</name>
</gene>
<dbReference type="RefSeq" id="WP_073632818.1">
    <property type="nucleotide sequence ID" value="NZ_FRXO01000022.1"/>
</dbReference>
<protein>
    <submittedName>
        <fullName evidence="2">Invasion associated locus B (IalB) protein</fullName>
    </submittedName>
</protein>
<dbReference type="Pfam" id="PF06776">
    <property type="entry name" value="IalB"/>
    <property type="match status" value="1"/>
</dbReference>